<accession>A0ABT8DBE1</accession>
<keyword evidence="2" id="KW-1185">Reference proteome</keyword>
<proteinExistence type="predicted"/>
<evidence type="ECO:0000313" key="1">
    <source>
        <dbReference type="EMBL" id="MDN3713666.1"/>
    </source>
</evidence>
<protein>
    <submittedName>
        <fullName evidence="1">Uncharacterized protein</fullName>
    </submittedName>
</protein>
<sequence>MAWEWLQEPVTVAEPCGHDLEKSDDPDFIDYYFEAEGRLPDRYFTPGVPNLWAVARTSFSIRAPFCCAARRNPSPDCCNAAATCAF</sequence>
<gene>
    <name evidence="1" type="ORF">QWZ10_21415</name>
</gene>
<dbReference type="Proteomes" id="UP001243846">
    <property type="component" value="Unassembled WGS sequence"/>
</dbReference>
<dbReference type="EMBL" id="JAUFRC010000002">
    <property type="protein sequence ID" value="MDN3713666.1"/>
    <property type="molecule type" value="Genomic_DNA"/>
</dbReference>
<reference evidence="2" key="1">
    <citation type="journal article" date="2019" name="Int. J. Syst. Evol. Microbiol.">
        <title>The Global Catalogue of Microorganisms (GCM) 10K type strain sequencing project: providing services to taxonomists for standard genome sequencing and annotation.</title>
        <authorList>
            <consortium name="The Broad Institute Genomics Platform"/>
            <consortium name="The Broad Institute Genome Sequencing Center for Infectious Disease"/>
            <person name="Wu L."/>
            <person name="Ma J."/>
        </authorList>
    </citation>
    <scope>NUCLEOTIDE SEQUENCE [LARGE SCALE GENOMIC DNA]</scope>
    <source>
        <strain evidence="2">CECT 8482</strain>
    </source>
</reference>
<evidence type="ECO:0000313" key="2">
    <source>
        <dbReference type="Proteomes" id="UP001243846"/>
    </source>
</evidence>
<name>A0ABT8DBE1_9RHOB</name>
<organism evidence="1 2">
    <name type="scientific">Paracoccus cavernae</name>
    <dbReference type="NCBI Taxonomy" id="1571207"/>
    <lineage>
        <taxon>Bacteria</taxon>
        <taxon>Pseudomonadati</taxon>
        <taxon>Pseudomonadota</taxon>
        <taxon>Alphaproteobacteria</taxon>
        <taxon>Rhodobacterales</taxon>
        <taxon>Paracoccaceae</taxon>
        <taxon>Paracoccus</taxon>
    </lineage>
</organism>
<comment type="caution">
    <text evidence="1">The sequence shown here is derived from an EMBL/GenBank/DDBJ whole genome shotgun (WGS) entry which is preliminary data.</text>
</comment>